<evidence type="ECO:0000313" key="1">
    <source>
        <dbReference type="EMBL" id="KAH9832782.1"/>
    </source>
</evidence>
<dbReference type="Proteomes" id="UP001138500">
    <property type="component" value="Unassembled WGS sequence"/>
</dbReference>
<dbReference type="EMBL" id="RIBY02001112">
    <property type="protein sequence ID" value="KAH9832782.1"/>
    <property type="molecule type" value="Genomic_DNA"/>
</dbReference>
<accession>A0A9W7SVG5</accession>
<name>A0A9W7SVG5_9PEZI</name>
<evidence type="ECO:0000313" key="2">
    <source>
        <dbReference type="Proteomes" id="UP001138500"/>
    </source>
</evidence>
<organism evidence="1 2">
    <name type="scientific">Teratosphaeria destructans</name>
    <dbReference type="NCBI Taxonomy" id="418781"/>
    <lineage>
        <taxon>Eukaryota</taxon>
        <taxon>Fungi</taxon>
        <taxon>Dikarya</taxon>
        <taxon>Ascomycota</taxon>
        <taxon>Pezizomycotina</taxon>
        <taxon>Dothideomycetes</taxon>
        <taxon>Dothideomycetidae</taxon>
        <taxon>Mycosphaerellales</taxon>
        <taxon>Teratosphaeriaceae</taxon>
        <taxon>Teratosphaeria</taxon>
    </lineage>
</organism>
<protein>
    <submittedName>
        <fullName evidence="1">Uncharacterized protein</fullName>
    </submittedName>
</protein>
<comment type="caution">
    <text evidence="1">The sequence shown here is derived from an EMBL/GenBank/DDBJ whole genome shotgun (WGS) entry which is preliminary data.</text>
</comment>
<reference evidence="1 2" key="1">
    <citation type="journal article" date="2018" name="IMA Fungus">
        <title>IMA Genome-F 10: Nine draft genome sequences of Claviceps purpurea s.lat., including C. arundinis, C. humidiphila, and C. cf. spartinae, pseudomolecules for the pitch canker pathogen Fusarium circinatum, draft genome of Davidsoniella eucalypti, Grosmannia galeiformis, Quambalaria eucalypti, and Teratosphaeria destructans.</title>
        <authorList>
            <person name="Wingfield B.D."/>
            <person name="Liu M."/>
            <person name="Nguyen H.D."/>
            <person name="Lane F.A."/>
            <person name="Morgan S.W."/>
            <person name="De Vos L."/>
            <person name="Wilken P.M."/>
            <person name="Duong T.A."/>
            <person name="Aylward J."/>
            <person name="Coetzee M.P."/>
            <person name="Dadej K."/>
            <person name="De Beer Z.W."/>
            <person name="Findlay W."/>
            <person name="Havenga M."/>
            <person name="Kolarik M."/>
            <person name="Menzies J.G."/>
            <person name="Naidoo K."/>
            <person name="Pochopski O."/>
            <person name="Shoukouhi P."/>
            <person name="Santana Q.C."/>
            <person name="Seifert K.A."/>
            <person name="Soal N."/>
            <person name="Steenkamp E.T."/>
            <person name="Tatham C.T."/>
            <person name="van der Nest M.A."/>
            <person name="Wingfield M.J."/>
        </authorList>
    </citation>
    <scope>NUCLEOTIDE SEQUENCE [LARGE SCALE GENOMIC DNA]</scope>
    <source>
        <strain evidence="1">CMW44962</strain>
    </source>
</reference>
<gene>
    <name evidence="1" type="ORF">Tdes44962_MAKER00263</name>
</gene>
<keyword evidence="2" id="KW-1185">Reference proteome</keyword>
<sequence length="100" mass="11577">MWQKMEDVGSLHNYVEGVCIAAERCRWTKRIKFVVRDDDRQEGPSWRRKALQFPQANRKAPVGHLHVPARADKLEHEAREGTSEVRCVHHSPVGVVLRAR</sequence>
<proteinExistence type="predicted"/>
<dbReference type="AlphaFoldDB" id="A0A9W7SVG5"/>
<reference evidence="1 2" key="2">
    <citation type="journal article" date="2021" name="Curr. Genet.">
        <title>Genetic response to nitrogen starvation in the aggressive Eucalyptus foliar pathogen Teratosphaeria destructans.</title>
        <authorList>
            <person name="Havenga M."/>
            <person name="Wingfield B.D."/>
            <person name="Wingfield M.J."/>
            <person name="Dreyer L.L."/>
            <person name="Roets F."/>
            <person name="Aylward J."/>
        </authorList>
    </citation>
    <scope>NUCLEOTIDE SEQUENCE [LARGE SCALE GENOMIC DNA]</scope>
    <source>
        <strain evidence="1">CMW44962</strain>
    </source>
</reference>